<dbReference type="PANTHER" id="PTHR43081">
    <property type="entry name" value="ADENYLATE CYCLASE, TERMINAL-DIFFERENTIATION SPECIFIC-RELATED"/>
    <property type="match status" value="1"/>
</dbReference>
<dbReference type="PROSITE" id="PS50125">
    <property type="entry name" value="GUANYLATE_CYCLASE_2"/>
    <property type="match status" value="1"/>
</dbReference>
<dbReference type="GO" id="GO:0035556">
    <property type="term" value="P:intracellular signal transduction"/>
    <property type="evidence" value="ECO:0007669"/>
    <property type="project" value="InterPro"/>
</dbReference>
<dbReference type="GO" id="GO:0004016">
    <property type="term" value="F:adenylate cyclase activity"/>
    <property type="evidence" value="ECO:0007669"/>
    <property type="project" value="UniProtKB-ARBA"/>
</dbReference>
<dbReference type="InterPro" id="IPR007890">
    <property type="entry name" value="CHASE2"/>
</dbReference>
<dbReference type="GO" id="GO:0006171">
    <property type="term" value="P:cAMP biosynthetic process"/>
    <property type="evidence" value="ECO:0007669"/>
    <property type="project" value="TreeGrafter"/>
</dbReference>
<keyword evidence="1" id="KW-0812">Transmembrane</keyword>
<sequence length="754" mass="81709">MFSRLRFLGQSPSLWVPLVLLAGAILLRQHDPQPIQQLRNLTFDTYQRLVPRPYDPTLPVRIGDIDEKSLEKFGQWPWPRGLMARIVDRLRELGAAAVALDVIYAEPDRTGPAGLAAMLPEDAAFDSVRSAIQAVPDPDQALAAAIARIPTVTAFATQATDPERPQELPLQKAGFAFAGDNPADLLPSWPYWITTMMPLQQAAAGIASVNAEPDFDGIIRRVPAFVRLPEPGNPTPFRPTLAIEALRVAQGAGTYQVKSSGASGEQQWFESRGIAMVKIGQAIMPTSANGGILLYDSGHQTERFFSLADLWNPDFDAAQVAGRIIFIGASVAGLRDYKPTPNAEIMTGIEIHAQIAEQIASGTYLTRPYWATQLEQLALLGFGLILVALAQKRAALFGLAVALIGIGGAFGGSFYLFRSQGFLLDPLYPAGIAFVIFVAATLLGYIRSEREKAFVRGAFSRYLSPALVDQLAAHPERLKLGGELRELTIMFCDIRGFTRLSEGLDPQALTHVINAFLTPMTEVIQRRQGTIDKYIGDCIMALWNAPLEVAPHGRMAVLAAFDMRAALIRINRDFATEAAASGAAPIEIRIGIGINTGLACVGNMGSEQRFDYSVLGDTVNIASRLEALSPVYAVDLVIGQETAATVPEFARIELDQVRVKGKAQPVRIYTVLGDETVAGSAAYQALLPAHQELLAAYRGKDWPAAEQALAEARRLAPDSLAGFYDLYAARIAEYRADPPPADWDGVHVARSKTG</sequence>
<proteinExistence type="predicted"/>
<gene>
    <name evidence="3" type="ORF">A8950_0139</name>
</gene>
<dbReference type="EMBL" id="SNYW01000001">
    <property type="protein sequence ID" value="TDQ86447.1"/>
    <property type="molecule type" value="Genomic_DNA"/>
</dbReference>
<feature type="transmembrane region" description="Helical" evidence="1">
    <location>
        <begin position="369"/>
        <end position="389"/>
    </location>
</feature>
<keyword evidence="4" id="KW-1185">Reference proteome</keyword>
<evidence type="ECO:0000313" key="4">
    <source>
        <dbReference type="Proteomes" id="UP000295783"/>
    </source>
</evidence>
<dbReference type="InterPro" id="IPR029787">
    <property type="entry name" value="Nucleotide_cyclase"/>
</dbReference>
<dbReference type="SMART" id="SM00044">
    <property type="entry name" value="CYCc"/>
    <property type="match status" value="1"/>
</dbReference>
<keyword evidence="1" id="KW-0472">Membrane</keyword>
<dbReference type="Pfam" id="PF05226">
    <property type="entry name" value="CHASE2"/>
    <property type="match status" value="1"/>
</dbReference>
<name>A0A4R6WZG1_9PROT</name>
<dbReference type="CDD" id="cd07302">
    <property type="entry name" value="CHD"/>
    <property type="match status" value="1"/>
</dbReference>
<comment type="caution">
    <text evidence="3">The sequence shown here is derived from an EMBL/GenBank/DDBJ whole genome shotgun (WGS) entry which is preliminary data.</text>
</comment>
<feature type="transmembrane region" description="Helical" evidence="1">
    <location>
        <begin position="427"/>
        <end position="446"/>
    </location>
</feature>
<dbReference type="InterPro" id="IPR001054">
    <property type="entry name" value="A/G_cyclase"/>
</dbReference>
<dbReference type="SMART" id="SM01080">
    <property type="entry name" value="CHASE2"/>
    <property type="match status" value="1"/>
</dbReference>
<dbReference type="Pfam" id="PF00211">
    <property type="entry name" value="Guanylate_cyc"/>
    <property type="match status" value="1"/>
</dbReference>
<evidence type="ECO:0000313" key="3">
    <source>
        <dbReference type="EMBL" id="TDQ86447.1"/>
    </source>
</evidence>
<dbReference type="Gene3D" id="3.30.70.1230">
    <property type="entry name" value="Nucleotide cyclase"/>
    <property type="match status" value="1"/>
</dbReference>
<evidence type="ECO:0000256" key="1">
    <source>
        <dbReference type="SAM" id="Phobius"/>
    </source>
</evidence>
<keyword evidence="1" id="KW-1133">Transmembrane helix</keyword>
<feature type="transmembrane region" description="Helical" evidence="1">
    <location>
        <begin position="396"/>
        <end position="415"/>
    </location>
</feature>
<dbReference type="PANTHER" id="PTHR43081:SF1">
    <property type="entry name" value="ADENYLATE CYCLASE, TERMINAL-DIFFERENTIATION SPECIFIC"/>
    <property type="match status" value="1"/>
</dbReference>
<dbReference type="AlphaFoldDB" id="A0A4R6WZG1"/>
<dbReference type="Proteomes" id="UP000295783">
    <property type="component" value="Unassembled WGS sequence"/>
</dbReference>
<reference evidence="3 4" key="1">
    <citation type="submission" date="2019-03" db="EMBL/GenBank/DDBJ databases">
        <title>Genomic Encyclopedia of Type Strains, Phase III (KMG-III): the genomes of soil and plant-associated and newly described type strains.</title>
        <authorList>
            <person name="Whitman W."/>
        </authorList>
    </citation>
    <scope>NUCLEOTIDE SEQUENCE [LARGE SCALE GENOMIC DNA]</scope>
    <source>
        <strain evidence="3 4">CGMCC 1.7660</strain>
    </source>
</reference>
<evidence type="ECO:0000259" key="2">
    <source>
        <dbReference type="PROSITE" id="PS50125"/>
    </source>
</evidence>
<dbReference type="SUPFAM" id="SSF55073">
    <property type="entry name" value="Nucleotide cyclase"/>
    <property type="match status" value="1"/>
</dbReference>
<feature type="domain" description="Guanylate cyclase" evidence="2">
    <location>
        <begin position="488"/>
        <end position="626"/>
    </location>
</feature>
<dbReference type="InterPro" id="IPR050697">
    <property type="entry name" value="Adenylyl/Guanylyl_Cyclase_3/4"/>
</dbReference>
<protein>
    <submittedName>
        <fullName evidence="3">Adenylate cyclase</fullName>
    </submittedName>
</protein>
<accession>A0A4R6WZG1</accession>
<organism evidence="3 4">
    <name type="scientific">Dongia mobilis</name>
    <dbReference type="NCBI Taxonomy" id="578943"/>
    <lineage>
        <taxon>Bacteria</taxon>
        <taxon>Pseudomonadati</taxon>
        <taxon>Pseudomonadota</taxon>
        <taxon>Alphaproteobacteria</taxon>
        <taxon>Rhodospirillales</taxon>
        <taxon>Dongiaceae</taxon>
        <taxon>Dongia</taxon>
    </lineage>
</organism>